<keyword evidence="3" id="KW-1185">Reference proteome</keyword>
<gene>
    <name evidence="2" type="ORF">GCM10011579_076460</name>
</gene>
<dbReference type="InterPro" id="IPR045861">
    <property type="entry name" value="CorA_cytoplasmic_dom"/>
</dbReference>
<sequence>MGAAEVAQYGDVLFAVFKTVTYVEHAELTATSEVVDTGAIMVFAGPDFVVTVRNGHHGSLGPLREDLEADPHQLAKGPAAVPVTPAPTSSITPAAS</sequence>
<feature type="compositionally biased region" description="Low complexity" evidence="1">
    <location>
        <begin position="78"/>
        <end position="88"/>
    </location>
</feature>
<evidence type="ECO:0000313" key="2">
    <source>
        <dbReference type="EMBL" id="GGN85489.1"/>
    </source>
</evidence>
<reference evidence="2 3" key="1">
    <citation type="journal article" date="2014" name="Int. J. Syst. Evol. Microbiol.">
        <title>Complete genome sequence of Corynebacterium casei LMG S-19264T (=DSM 44701T), isolated from a smear-ripened cheese.</title>
        <authorList>
            <consortium name="US DOE Joint Genome Institute (JGI-PGF)"/>
            <person name="Walter F."/>
            <person name="Albersmeier A."/>
            <person name="Kalinowski J."/>
            <person name="Ruckert C."/>
        </authorList>
    </citation>
    <scope>NUCLEOTIDE SEQUENCE [LARGE SCALE GENOMIC DNA]</scope>
    <source>
        <strain evidence="2 3">CGMCC 4.7111</strain>
    </source>
</reference>
<comment type="caution">
    <text evidence="2">The sequence shown here is derived from an EMBL/GenBank/DDBJ whole genome shotgun (WGS) entry which is preliminary data.</text>
</comment>
<accession>A0A918D8P1</accession>
<dbReference type="SUPFAM" id="SSF143865">
    <property type="entry name" value="CorA soluble domain-like"/>
    <property type="match status" value="1"/>
</dbReference>
<dbReference type="Gene3D" id="3.30.460.20">
    <property type="entry name" value="CorA soluble domain-like"/>
    <property type="match status" value="1"/>
</dbReference>
<protein>
    <submittedName>
        <fullName evidence="2">Uncharacterized protein</fullName>
    </submittedName>
</protein>
<proteinExistence type="predicted"/>
<dbReference type="Proteomes" id="UP000600365">
    <property type="component" value="Unassembled WGS sequence"/>
</dbReference>
<dbReference type="AlphaFoldDB" id="A0A918D8P1"/>
<organism evidence="2 3">
    <name type="scientific">Streptomyces albiflavescens</name>
    <dbReference type="NCBI Taxonomy" id="1623582"/>
    <lineage>
        <taxon>Bacteria</taxon>
        <taxon>Bacillati</taxon>
        <taxon>Actinomycetota</taxon>
        <taxon>Actinomycetes</taxon>
        <taxon>Kitasatosporales</taxon>
        <taxon>Streptomycetaceae</taxon>
        <taxon>Streptomyces</taxon>
    </lineage>
</organism>
<evidence type="ECO:0000313" key="3">
    <source>
        <dbReference type="Proteomes" id="UP000600365"/>
    </source>
</evidence>
<dbReference type="EMBL" id="BMMM01000018">
    <property type="protein sequence ID" value="GGN85489.1"/>
    <property type="molecule type" value="Genomic_DNA"/>
</dbReference>
<evidence type="ECO:0000256" key="1">
    <source>
        <dbReference type="SAM" id="MobiDB-lite"/>
    </source>
</evidence>
<name>A0A918D8P1_9ACTN</name>
<feature type="region of interest" description="Disordered" evidence="1">
    <location>
        <begin position="75"/>
        <end position="96"/>
    </location>
</feature>